<keyword evidence="1" id="KW-0472">Membrane</keyword>
<gene>
    <name evidence="2" type="ORF">OKIOD_LOCUS1020</name>
</gene>
<reference evidence="2 3" key="1">
    <citation type="submission" date="2021-04" db="EMBL/GenBank/DDBJ databases">
        <authorList>
            <person name="Bliznina A."/>
        </authorList>
    </citation>
    <scope>NUCLEOTIDE SEQUENCE [LARGE SCALE GENOMIC DNA]</scope>
</reference>
<feature type="transmembrane region" description="Helical" evidence="1">
    <location>
        <begin position="78"/>
        <end position="96"/>
    </location>
</feature>
<evidence type="ECO:0000256" key="1">
    <source>
        <dbReference type="SAM" id="Phobius"/>
    </source>
</evidence>
<feature type="transmembrane region" description="Helical" evidence="1">
    <location>
        <begin position="102"/>
        <end position="120"/>
    </location>
</feature>
<protein>
    <submittedName>
        <fullName evidence="2">Oidioi.mRNA.OKI2018_I69.PAR.g9462.t1.cds</fullName>
    </submittedName>
</protein>
<dbReference type="Proteomes" id="UP001158576">
    <property type="component" value="Chromosome PAR"/>
</dbReference>
<proteinExistence type="predicted"/>
<feature type="transmembrane region" description="Helical" evidence="1">
    <location>
        <begin position="7"/>
        <end position="31"/>
    </location>
</feature>
<sequence length="125" mass="13922">MKKDGGVWAWATVLAMFLVYFLVFGFCRSFSVLLGPMQSFYDLSAVTVNYIPGIFSIGIIVGGLVGSPILAKLGNRRTVVVSGVLVGLMHVMLYFVRLFSVALISFFIISVMFVTVSIFYQQRRF</sequence>
<evidence type="ECO:0000313" key="2">
    <source>
        <dbReference type="EMBL" id="CAG5080067.1"/>
    </source>
</evidence>
<dbReference type="SUPFAM" id="SSF103473">
    <property type="entry name" value="MFS general substrate transporter"/>
    <property type="match status" value="1"/>
</dbReference>
<keyword evidence="1" id="KW-0812">Transmembrane</keyword>
<keyword evidence="3" id="KW-1185">Reference proteome</keyword>
<dbReference type="InterPro" id="IPR036259">
    <property type="entry name" value="MFS_trans_sf"/>
</dbReference>
<evidence type="ECO:0000313" key="3">
    <source>
        <dbReference type="Proteomes" id="UP001158576"/>
    </source>
</evidence>
<feature type="transmembrane region" description="Helical" evidence="1">
    <location>
        <begin position="51"/>
        <end position="71"/>
    </location>
</feature>
<dbReference type="Gene3D" id="1.20.1250.20">
    <property type="entry name" value="MFS general substrate transporter like domains"/>
    <property type="match status" value="1"/>
</dbReference>
<organism evidence="2 3">
    <name type="scientific">Oikopleura dioica</name>
    <name type="common">Tunicate</name>
    <dbReference type="NCBI Taxonomy" id="34765"/>
    <lineage>
        <taxon>Eukaryota</taxon>
        <taxon>Metazoa</taxon>
        <taxon>Chordata</taxon>
        <taxon>Tunicata</taxon>
        <taxon>Appendicularia</taxon>
        <taxon>Copelata</taxon>
        <taxon>Oikopleuridae</taxon>
        <taxon>Oikopleura</taxon>
    </lineage>
</organism>
<dbReference type="EMBL" id="OU015568">
    <property type="protein sequence ID" value="CAG5080067.1"/>
    <property type="molecule type" value="Genomic_DNA"/>
</dbReference>
<name>A0ABN7RKQ8_OIKDI</name>
<keyword evidence="1" id="KW-1133">Transmembrane helix</keyword>
<accession>A0ABN7RKQ8</accession>